<evidence type="ECO:0000313" key="2">
    <source>
        <dbReference type="EMBL" id="GFG28310.1"/>
    </source>
</evidence>
<dbReference type="InterPro" id="IPR058912">
    <property type="entry name" value="HTH_animal"/>
</dbReference>
<dbReference type="PANTHER" id="PTHR21301">
    <property type="entry name" value="REVERSE TRANSCRIPTASE"/>
    <property type="match status" value="1"/>
</dbReference>
<accession>A0A6L2PAE2</accession>
<proteinExistence type="predicted"/>
<gene>
    <name evidence="2" type="ORF">Cfor_11325</name>
</gene>
<dbReference type="AlphaFoldDB" id="A0A6L2PAE2"/>
<dbReference type="OrthoDB" id="10063405at2759"/>
<name>A0A6L2PAE2_COPFO</name>
<dbReference type="InParanoid" id="A0A6L2PAE2"/>
<evidence type="ECO:0000313" key="3">
    <source>
        <dbReference type="Proteomes" id="UP000502823"/>
    </source>
</evidence>
<protein>
    <recommendedName>
        <fullName evidence="1">Helix-turn-helix domain-containing protein</fullName>
    </recommendedName>
</protein>
<organism evidence="2 3">
    <name type="scientific">Coptotermes formosanus</name>
    <name type="common">Formosan subterranean termite</name>
    <dbReference type="NCBI Taxonomy" id="36987"/>
    <lineage>
        <taxon>Eukaryota</taxon>
        <taxon>Metazoa</taxon>
        <taxon>Ecdysozoa</taxon>
        <taxon>Arthropoda</taxon>
        <taxon>Hexapoda</taxon>
        <taxon>Insecta</taxon>
        <taxon>Pterygota</taxon>
        <taxon>Neoptera</taxon>
        <taxon>Polyneoptera</taxon>
        <taxon>Dictyoptera</taxon>
        <taxon>Blattodea</taxon>
        <taxon>Blattoidea</taxon>
        <taxon>Termitoidae</taxon>
        <taxon>Rhinotermitidae</taxon>
        <taxon>Coptotermes</taxon>
    </lineage>
</organism>
<comment type="caution">
    <text evidence="2">The sequence shown here is derived from an EMBL/GenBank/DDBJ whole genome shotgun (WGS) entry which is preliminary data.</text>
</comment>
<dbReference type="Pfam" id="PF26215">
    <property type="entry name" value="HTH_animal"/>
    <property type="match status" value="1"/>
</dbReference>
<dbReference type="Proteomes" id="UP000502823">
    <property type="component" value="Unassembled WGS sequence"/>
</dbReference>
<dbReference type="EMBL" id="BLKM01009832">
    <property type="protein sequence ID" value="GFG28310.1"/>
    <property type="molecule type" value="Genomic_DNA"/>
</dbReference>
<keyword evidence="3" id="KW-1185">Reference proteome</keyword>
<sequence>MKGGSLYTTVYRKPTHTGCYLHFDSNHPFHVKRGVIQSLVNRVNLLCPNEQDHKIEMEISWKDWLSNAYPADLVQSIMYRKPINVNEDKQSNREPLSMVSTPYSRGVSEKFRKIYKRYNTRTIFKTKCTLGSYLGKTIPRLN</sequence>
<reference evidence="3" key="1">
    <citation type="submission" date="2020-01" db="EMBL/GenBank/DDBJ databases">
        <title>Draft genome sequence of the Termite Coptotermes fromosanus.</title>
        <authorList>
            <person name="Itakura S."/>
            <person name="Yosikawa Y."/>
            <person name="Umezawa K."/>
        </authorList>
    </citation>
    <scope>NUCLEOTIDE SEQUENCE [LARGE SCALE GENOMIC DNA]</scope>
</reference>
<evidence type="ECO:0000259" key="1">
    <source>
        <dbReference type="Pfam" id="PF26215"/>
    </source>
</evidence>
<dbReference type="PANTHER" id="PTHR21301:SF11">
    <property type="entry name" value="GIY-YIG DOMAIN-CONTAINING PROTEIN"/>
    <property type="match status" value="1"/>
</dbReference>
<feature type="domain" description="Helix-turn-helix" evidence="1">
    <location>
        <begin position="20"/>
        <end position="77"/>
    </location>
</feature>